<name>A0ABT1ZEM0_9MICO</name>
<sequence>MTDTRSPRTRLPLSVWVVTVALPLIVAAVAVALQLAWLPELPDPIAIHWGPDGAPDGFAPAWASIALTGGLALGLTGLFALILGLARGAGPTATHKLLAVVSLGEALFTGVLVTASVGLQRGVADASAAPDLGPWVAIGLGAAVLAGIAAWFALPPAVRPDADAVPARPIALAPGERGVWIATTRVSSGAVAIILVAVGVALAASVFAAVATDGALWPVLFVPLLLLVLVCIGVAWRVRVDASGLAVRSLPLGWPRVVIAAGDIAEVATEHVEPLAEFGGWGWRWAPGRSFGVVTRSGPAIRVTRRDGRRFTVTVDDAATGAGLLATSSSSATETGERGPQTGSARRDR</sequence>
<feature type="domain" description="DUF1648" evidence="3">
    <location>
        <begin position="26"/>
        <end position="67"/>
    </location>
</feature>
<dbReference type="RefSeq" id="WP_258798167.1">
    <property type="nucleotide sequence ID" value="NZ_JANTHX010000005.1"/>
</dbReference>
<evidence type="ECO:0000256" key="1">
    <source>
        <dbReference type="SAM" id="MobiDB-lite"/>
    </source>
</evidence>
<feature type="region of interest" description="Disordered" evidence="1">
    <location>
        <begin position="324"/>
        <end position="349"/>
    </location>
</feature>
<evidence type="ECO:0000313" key="5">
    <source>
        <dbReference type="Proteomes" id="UP001205337"/>
    </source>
</evidence>
<keyword evidence="2" id="KW-0812">Transmembrane</keyword>
<feature type="transmembrane region" description="Helical" evidence="2">
    <location>
        <begin position="58"/>
        <end position="85"/>
    </location>
</feature>
<accession>A0ABT1ZEM0</accession>
<feature type="transmembrane region" description="Helical" evidence="2">
    <location>
        <begin position="216"/>
        <end position="238"/>
    </location>
</feature>
<feature type="transmembrane region" description="Helical" evidence="2">
    <location>
        <begin position="12"/>
        <end position="38"/>
    </location>
</feature>
<keyword evidence="5" id="KW-1185">Reference proteome</keyword>
<evidence type="ECO:0000259" key="3">
    <source>
        <dbReference type="Pfam" id="PF07853"/>
    </source>
</evidence>
<dbReference type="InterPro" id="IPR012867">
    <property type="entry name" value="DUF1648"/>
</dbReference>
<reference evidence="4 5" key="1">
    <citation type="submission" date="2022-08" db="EMBL/GenBank/DDBJ databases">
        <authorList>
            <person name="Li F."/>
        </authorList>
    </citation>
    <scope>NUCLEOTIDE SEQUENCE [LARGE SCALE GENOMIC DNA]</scope>
    <source>
        <strain evidence="4 5">10F1B-8-1</strain>
    </source>
</reference>
<proteinExistence type="predicted"/>
<feature type="compositionally biased region" description="Low complexity" evidence="1">
    <location>
        <begin position="324"/>
        <end position="334"/>
    </location>
</feature>
<evidence type="ECO:0000256" key="2">
    <source>
        <dbReference type="SAM" id="Phobius"/>
    </source>
</evidence>
<keyword evidence="2" id="KW-0472">Membrane</keyword>
<dbReference type="Proteomes" id="UP001205337">
    <property type="component" value="Unassembled WGS sequence"/>
</dbReference>
<keyword evidence="2" id="KW-1133">Transmembrane helix</keyword>
<evidence type="ECO:0000313" key="4">
    <source>
        <dbReference type="EMBL" id="MCS0499148.1"/>
    </source>
</evidence>
<organism evidence="4 5">
    <name type="scientific">Protaetiibacter mangrovi</name>
    <dbReference type="NCBI Taxonomy" id="2970926"/>
    <lineage>
        <taxon>Bacteria</taxon>
        <taxon>Bacillati</taxon>
        <taxon>Actinomycetota</taxon>
        <taxon>Actinomycetes</taxon>
        <taxon>Micrococcales</taxon>
        <taxon>Microbacteriaceae</taxon>
        <taxon>Protaetiibacter</taxon>
    </lineage>
</organism>
<gene>
    <name evidence="4" type="ORF">NUH29_06245</name>
</gene>
<feature type="transmembrane region" description="Helical" evidence="2">
    <location>
        <begin position="97"/>
        <end position="120"/>
    </location>
</feature>
<feature type="transmembrane region" description="Helical" evidence="2">
    <location>
        <begin position="132"/>
        <end position="154"/>
    </location>
</feature>
<comment type="caution">
    <text evidence="4">The sequence shown here is derived from an EMBL/GenBank/DDBJ whole genome shotgun (WGS) entry which is preliminary data.</text>
</comment>
<dbReference type="Pfam" id="PF07853">
    <property type="entry name" value="DUF1648"/>
    <property type="match status" value="1"/>
</dbReference>
<feature type="transmembrane region" description="Helical" evidence="2">
    <location>
        <begin position="190"/>
        <end position="210"/>
    </location>
</feature>
<dbReference type="EMBL" id="JANTHX010000005">
    <property type="protein sequence ID" value="MCS0499148.1"/>
    <property type="molecule type" value="Genomic_DNA"/>
</dbReference>
<protein>
    <submittedName>
        <fullName evidence="4">DUF1648 domain-containing protein</fullName>
    </submittedName>
</protein>